<dbReference type="InterPro" id="IPR014001">
    <property type="entry name" value="Helicase_ATP-bd"/>
</dbReference>
<dbReference type="Proteomes" id="UP001549055">
    <property type="component" value="Unassembled WGS sequence"/>
</dbReference>
<dbReference type="RefSeq" id="WP_354280203.1">
    <property type="nucleotide sequence ID" value="NZ_JBEPMK010000002.1"/>
</dbReference>
<dbReference type="SMART" id="SM00491">
    <property type="entry name" value="HELICc2"/>
    <property type="match status" value="1"/>
</dbReference>
<dbReference type="InterPro" id="IPR006054">
    <property type="entry name" value="DnaQ"/>
</dbReference>
<keyword evidence="9" id="KW-1185">Reference proteome</keyword>
<accession>A0ABV2JKW6</accession>
<keyword evidence="4 6" id="KW-0269">Exonuclease</keyword>
<comment type="caution">
    <text evidence="8">The sequence shown here is derived from an EMBL/GenBank/DDBJ whole genome shotgun (WGS) entry which is preliminary data.</text>
</comment>
<dbReference type="NCBIfam" id="NF005569">
    <property type="entry name" value="PRK07246.1"/>
    <property type="match status" value="1"/>
</dbReference>
<comment type="similarity">
    <text evidence="6">Belongs to the helicase family. DinG subfamily. Type 2 sub-subfamily.</text>
</comment>
<protein>
    <recommendedName>
        <fullName evidence="6">3'-5' exonuclease DinG</fullName>
        <ecNumber evidence="6">3.1.-.-</ecNumber>
    </recommendedName>
</protein>
<dbReference type="InterPro" id="IPR036397">
    <property type="entry name" value="RNaseH_sf"/>
</dbReference>
<reference evidence="8 9" key="1">
    <citation type="submission" date="2024-06" db="EMBL/GenBank/DDBJ databases">
        <title>Genomic Encyclopedia of Type Strains, Phase IV (KMG-IV): sequencing the most valuable type-strain genomes for metagenomic binning, comparative biology and taxonomic classification.</title>
        <authorList>
            <person name="Goeker M."/>
        </authorList>
    </citation>
    <scope>NUCLEOTIDE SEQUENCE [LARGE SCALE GENOMIC DNA]</scope>
    <source>
        <strain evidence="8 9">DSM 15349</strain>
    </source>
</reference>
<dbReference type="InterPro" id="IPR013520">
    <property type="entry name" value="Ribonucl_H"/>
</dbReference>
<dbReference type="NCBIfam" id="TIGR00573">
    <property type="entry name" value="dnaq"/>
    <property type="match status" value="1"/>
</dbReference>
<dbReference type="InterPro" id="IPR006310">
    <property type="entry name" value="DinG"/>
</dbReference>
<keyword evidence="8" id="KW-0347">Helicase</keyword>
<dbReference type="GO" id="GO:0016787">
    <property type="term" value="F:hydrolase activity"/>
    <property type="evidence" value="ECO:0007669"/>
    <property type="project" value="UniProtKB-KW"/>
</dbReference>
<dbReference type="Gene3D" id="3.30.420.10">
    <property type="entry name" value="Ribonuclease H-like superfamily/Ribonuclease H"/>
    <property type="match status" value="1"/>
</dbReference>
<comment type="function">
    <text evidence="6">3'-5' exonuclease.</text>
</comment>
<dbReference type="Pfam" id="PF13307">
    <property type="entry name" value="Helicase_C_2"/>
    <property type="match status" value="1"/>
</dbReference>
<dbReference type="Pfam" id="PF00270">
    <property type="entry name" value="DEAD"/>
    <property type="match status" value="1"/>
</dbReference>
<evidence type="ECO:0000256" key="1">
    <source>
        <dbReference type="ARBA" id="ARBA00022722"/>
    </source>
</evidence>
<evidence type="ECO:0000256" key="6">
    <source>
        <dbReference type="HAMAP-Rule" id="MF_02206"/>
    </source>
</evidence>
<name>A0ABV2JKW6_9STRE</name>
<evidence type="ECO:0000259" key="7">
    <source>
        <dbReference type="PROSITE" id="PS51193"/>
    </source>
</evidence>
<dbReference type="InterPro" id="IPR012337">
    <property type="entry name" value="RNaseH-like_sf"/>
</dbReference>
<feature type="short sequence motif" description="DEAH box" evidence="6">
    <location>
        <begin position="443"/>
        <end position="446"/>
    </location>
</feature>
<dbReference type="InterPro" id="IPR011545">
    <property type="entry name" value="DEAD/DEAH_box_helicase_dom"/>
</dbReference>
<dbReference type="SUPFAM" id="SSF53098">
    <property type="entry name" value="Ribonuclease H-like"/>
    <property type="match status" value="1"/>
</dbReference>
<organism evidence="8 9">
    <name type="scientific">Streptococcus gallinaceus</name>
    <dbReference type="NCBI Taxonomy" id="165758"/>
    <lineage>
        <taxon>Bacteria</taxon>
        <taxon>Bacillati</taxon>
        <taxon>Bacillota</taxon>
        <taxon>Bacilli</taxon>
        <taxon>Lactobacillales</taxon>
        <taxon>Streptococcaceae</taxon>
        <taxon>Streptococcus</taxon>
    </lineage>
</organism>
<dbReference type="PANTHER" id="PTHR30231:SF41">
    <property type="entry name" value="DNA POLYMERASE III SUBUNIT EPSILON"/>
    <property type="match status" value="1"/>
</dbReference>
<dbReference type="InterPro" id="IPR006555">
    <property type="entry name" value="ATP-dep_Helicase_C"/>
</dbReference>
<dbReference type="EMBL" id="JBEPMK010000002">
    <property type="protein sequence ID" value="MET3644015.1"/>
    <property type="molecule type" value="Genomic_DNA"/>
</dbReference>
<feature type="domain" description="Helicase ATP-binding" evidence="7">
    <location>
        <begin position="236"/>
        <end position="517"/>
    </location>
</feature>
<dbReference type="SUPFAM" id="SSF52540">
    <property type="entry name" value="P-loop containing nucleoside triphosphate hydrolases"/>
    <property type="match status" value="1"/>
</dbReference>
<dbReference type="PROSITE" id="PS51193">
    <property type="entry name" value="HELICASE_ATP_BIND_2"/>
    <property type="match status" value="1"/>
</dbReference>
<evidence type="ECO:0000256" key="5">
    <source>
        <dbReference type="ARBA" id="ARBA00022840"/>
    </source>
</evidence>
<dbReference type="EC" id="3.1.-.-" evidence="6"/>
<dbReference type="PANTHER" id="PTHR30231">
    <property type="entry name" value="DNA POLYMERASE III SUBUNIT EPSILON"/>
    <property type="match status" value="1"/>
</dbReference>
<keyword evidence="1 6" id="KW-0540">Nuclease</keyword>
<proteinExistence type="inferred from homology"/>
<sequence length="819" mass="93576">MYSKKGNKYAVVDLEATGTGSKAKIIQIGIVIVQDGKIQETYQTDINPYEKLDNHIKELTGISDGQLAQAPDFGQVAREIYELIGDAIFVAHNVKFDANLLAEALFFEGFDLLTPRVDTVELSQIFFPTFEKYNLSVLAEKLDLNLDQAHTAIADAMATAQLLLKIQEKIRSLPKQTVGQILDLADNLLYESRLVIDEIYPHLSDYLSERFELVHGLVLKKPAVTPSPRQLSTDFALNLALLGLEKREQQAIFADAVSHRLASPSGVHFIQGQAGIGKTYGYLLPILSQTSQAVLVVVPTKVLQGQVMENEGKNLADTFHISLSSIKAARHYLHLGKFSEVLEGQDDNRLMNLCKIQVLVWLTETETGDLDEFQQQYRFPTFYDAIRHDGQLLEQSFFQGWDFWEKVQKKARMSRVLVTNHTYLLEHIKDQSALFTHRILVVDEAQRFLLAVEEFSSQTMDLAQILQLLQSKRDKATDLLEKRLLESTSYELDRISKLRGRGCALVSQDLQQIRQNLAELRDNDLQELADMLVRFDDFWLEDKHVDDRRVPYLRGSFAEMMNLQEFLSFEKQFYISATLQLTKYLTMADLLGFEDVTADTLPSQPVENQQIFLPTDLPNVLDYEESEHAHYIAQRLISLKELQEPMLVLFTSTSLLLSVSEILEQMDVPHLAQHKYGTDLQLKKRFECGEGKLLLGTGAFWQGVDFAQQDKMLLVLVRLPFDHPEDRLTQKINHSLRQSGKSPFYDYSLPMMMVRLKQALGRTNRRQEQRSAIILLDPRLLSKKYGKQVRDFLSKDYILDKTPVAHLNEKIQAFLEGGE</sequence>
<dbReference type="SMART" id="SM00479">
    <property type="entry name" value="EXOIII"/>
    <property type="match status" value="1"/>
</dbReference>
<dbReference type="GO" id="GO:0003678">
    <property type="term" value="F:DNA helicase activity"/>
    <property type="evidence" value="ECO:0007669"/>
    <property type="project" value="UniProtKB-EC"/>
</dbReference>
<comment type="caution">
    <text evidence="6">Lacks conserved residue(s) required for the propagation of feature annotation.</text>
</comment>
<dbReference type="SMART" id="SM00487">
    <property type="entry name" value="DEXDc"/>
    <property type="match status" value="1"/>
</dbReference>
<keyword evidence="2 6" id="KW-0547">Nucleotide-binding</keyword>
<evidence type="ECO:0000256" key="4">
    <source>
        <dbReference type="ARBA" id="ARBA00022839"/>
    </source>
</evidence>
<dbReference type="Gene3D" id="3.40.50.300">
    <property type="entry name" value="P-loop containing nucleotide triphosphate hydrolases"/>
    <property type="match status" value="2"/>
</dbReference>
<dbReference type="Pfam" id="PF00929">
    <property type="entry name" value="RNase_T"/>
    <property type="match status" value="1"/>
</dbReference>
<evidence type="ECO:0000313" key="8">
    <source>
        <dbReference type="EMBL" id="MET3644015.1"/>
    </source>
</evidence>
<evidence type="ECO:0000313" key="9">
    <source>
        <dbReference type="Proteomes" id="UP001549055"/>
    </source>
</evidence>
<dbReference type="CDD" id="cd06127">
    <property type="entry name" value="DEDDh"/>
    <property type="match status" value="1"/>
</dbReference>
<keyword evidence="3 6" id="KW-0378">Hydrolase</keyword>
<evidence type="ECO:0000256" key="3">
    <source>
        <dbReference type="ARBA" id="ARBA00022801"/>
    </source>
</evidence>
<dbReference type="InterPro" id="IPR027417">
    <property type="entry name" value="P-loop_NTPase"/>
</dbReference>
<dbReference type="HAMAP" id="MF_02206">
    <property type="entry name" value="DinG_exonucl"/>
    <property type="match status" value="1"/>
</dbReference>
<gene>
    <name evidence="6" type="primary">dinG</name>
    <name evidence="8" type="ORF">ABID27_000637</name>
</gene>
<dbReference type="InterPro" id="IPR014013">
    <property type="entry name" value="Helic_SF1/SF2_ATP-bd_DinG/Rad3"/>
</dbReference>
<keyword evidence="5 6" id="KW-0067">ATP-binding</keyword>
<evidence type="ECO:0000256" key="2">
    <source>
        <dbReference type="ARBA" id="ARBA00022741"/>
    </source>
</evidence>